<organism evidence="2 3">
    <name type="scientific">Thermobacillus composti (strain DSM 18247 / JCM 13945 / KWC4)</name>
    <dbReference type="NCBI Taxonomy" id="717605"/>
    <lineage>
        <taxon>Bacteria</taxon>
        <taxon>Bacillati</taxon>
        <taxon>Bacillota</taxon>
        <taxon>Bacilli</taxon>
        <taxon>Bacillales</taxon>
        <taxon>Paenibacillaceae</taxon>
        <taxon>Thermobacillus</taxon>
    </lineage>
</organism>
<dbReference type="Gene3D" id="1.10.287.1490">
    <property type="match status" value="1"/>
</dbReference>
<keyword evidence="3" id="KW-1185">Reference proteome</keyword>
<dbReference type="OrthoDB" id="1902246at2"/>
<keyword evidence="2" id="KW-0614">Plasmid</keyword>
<dbReference type="RefSeq" id="WP_015256764.1">
    <property type="nucleotide sequence ID" value="NC_019898.1"/>
</dbReference>
<feature type="coiled-coil region" evidence="1">
    <location>
        <begin position="45"/>
        <end position="209"/>
    </location>
</feature>
<name>L0EKJ6_THECK</name>
<keyword evidence="1" id="KW-0175">Coiled coil</keyword>
<geneLocation type="plasmid" evidence="2 3">
    <name>pTHECO01</name>
</geneLocation>
<dbReference type="HOGENOM" id="CLU_949757_0_0_9"/>
<evidence type="ECO:0000313" key="3">
    <source>
        <dbReference type="Proteomes" id="UP000010795"/>
    </source>
</evidence>
<accession>L0EKJ6</accession>
<protein>
    <submittedName>
        <fullName evidence="2">Uncharacterized protein</fullName>
    </submittedName>
</protein>
<evidence type="ECO:0000313" key="2">
    <source>
        <dbReference type="EMBL" id="AGA60052.1"/>
    </source>
</evidence>
<evidence type="ECO:0000256" key="1">
    <source>
        <dbReference type="SAM" id="Coils"/>
    </source>
</evidence>
<dbReference type="EMBL" id="CP003256">
    <property type="protein sequence ID" value="AGA60052.1"/>
    <property type="molecule type" value="Genomic_DNA"/>
</dbReference>
<gene>
    <name evidence="2" type="ordered locus">Theco_4051</name>
</gene>
<proteinExistence type="predicted"/>
<sequence>MAQKGFNGLTDEQKSKVDKAIEVFISKFGGNHNDWLEKVADLFLLEEMKEGNPQFTTEIKELQNLTGRIVKMVMNMVERVSYDAKEAEEKYEQLKVQKNLEIEQLIGETQEQKRKIQELEQNIEKNAKEWAEREKYIKQLEESADINRELISEYKEKVEQLGGLVAEYRAAYEERNGLKSELEKANKRIEELEKMLDSEREQRKGIEKSVSDKIQALEQKHKEDIARVMDRAQVEKEREVLRIQSEMQKRIAELQEKHTAEIKELYERIDQLRNAKVENKERKGSQKNSLNDN</sequence>
<dbReference type="KEGG" id="tco:Theco_4051"/>
<dbReference type="eggNOG" id="COG4372">
    <property type="taxonomic scope" value="Bacteria"/>
</dbReference>
<dbReference type="AlphaFoldDB" id="L0EKJ6"/>
<dbReference type="Proteomes" id="UP000010795">
    <property type="component" value="Plasmid pTHECO01"/>
</dbReference>
<feature type="coiled-coil region" evidence="1">
    <location>
        <begin position="244"/>
        <end position="282"/>
    </location>
</feature>
<reference evidence="3" key="1">
    <citation type="submission" date="2012-01" db="EMBL/GenBank/DDBJ databases">
        <title>Complete sequence of plasmid of Thermobacillus composti KWC4.</title>
        <authorList>
            <person name="Lucas S."/>
            <person name="Han J."/>
            <person name="Lapidus A."/>
            <person name="Cheng J.-F."/>
            <person name="Goodwin L."/>
            <person name="Pitluck S."/>
            <person name="Peters L."/>
            <person name="Ovchinnikova G."/>
            <person name="Teshima H."/>
            <person name="Detter J.C."/>
            <person name="Han C."/>
            <person name="Tapia R."/>
            <person name="Land M."/>
            <person name="Hauser L."/>
            <person name="Kyrpides N."/>
            <person name="Ivanova N."/>
            <person name="Pagani I."/>
            <person name="Anderson I."/>
            <person name="Woyke T."/>
        </authorList>
    </citation>
    <scope>NUCLEOTIDE SEQUENCE [LARGE SCALE GENOMIC DNA]</scope>
    <source>
        <strain evidence="3">DSM 18247 / JCM 13945 / KWC4</strain>
        <plasmid evidence="3">Plasmid pTHECO01</plasmid>
    </source>
</reference>